<evidence type="ECO:0000256" key="11">
    <source>
        <dbReference type="PROSITE-ProRule" id="PRU00421"/>
    </source>
</evidence>
<evidence type="ECO:0000256" key="7">
    <source>
        <dbReference type="ARBA" id="ARBA00022692"/>
    </source>
</evidence>
<dbReference type="Gene3D" id="3.30.1360.60">
    <property type="entry name" value="Glucose permease domain IIB"/>
    <property type="match status" value="1"/>
</dbReference>
<dbReference type="GO" id="GO:0008982">
    <property type="term" value="F:protein-N(PI)-phosphohistidine-sugar phosphotransferase activity"/>
    <property type="evidence" value="ECO:0007669"/>
    <property type="project" value="InterPro"/>
</dbReference>
<keyword evidence="3" id="KW-1003">Cell membrane</keyword>
<sequence length="76" mass="7774">MSKAEDIITALGGADNIEEVEGCITRLRTEVSDPSLVDQAALKAAGAIAVVAIGTGIQVIVGPEADNLAQEIEDLL</sequence>
<proteinExistence type="predicted"/>
<evidence type="ECO:0000256" key="3">
    <source>
        <dbReference type="ARBA" id="ARBA00022475"/>
    </source>
</evidence>
<keyword evidence="10" id="KW-0472">Membrane</keyword>
<dbReference type="PANTHER" id="PTHR30009">
    <property type="entry name" value="CYTOCHROME C-TYPE SYNTHESIS PROTEIN AND PTS TRANSMEMBRANE COMPONENT"/>
    <property type="match status" value="1"/>
</dbReference>
<keyword evidence="9" id="KW-1133">Transmembrane helix</keyword>
<comment type="caution">
    <text evidence="13">The sequence shown here is derived from an EMBL/GenBank/DDBJ whole genome shotgun (WGS) entry which is preliminary data.</text>
</comment>
<dbReference type="EMBL" id="RBKS01000001">
    <property type="protein sequence ID" value="RKR75768.1"/>
    <property type="molecule type" value="Genomic_DNA"/>
</dbReference>
<dbReference type="OrthoDB" id="2045873at2"/>
<keyword evidence="8" id="KW-0418">Kinase</keyword>
<dbReference type="GO" id="GO:0090564">
    <property type="term" value="F:protein-phosphocysteine-glucose phosphotransferase system transporter activity"/>
    <property type="evidence" value="ECO:0007669"/>
    <property type="project" value="TreeGrafter"/>
</dbReference>
<dbReference type="Pfam" id="PF00367">
    <property type="entry name" value="PTS_EIIB"/>
    <property type="match status" value="1"/>
</dbReference>
<dbReference type="FunFam" id="3.30.1360.60:FF:000001">
    <property type="entry name" value="PTS system glucose-specific IIBC component PtsG"/>
    <property type="match status" value="1"/>
</dbReference>
<feature type="domain" description="PTS EIIB type-1" evidence="12">
    <location>
        <begin position="1"/>
        <end position="76"/>
    </location>
</feature>
<keyword evidence="5" id="KW-0808">Transferase</keyword>
<evidence type="ECO:0000256" key="10">
    <source>
        <dbReference type="ARBA" id="ARBA00023136"/>
    </source>
</evidence>
<dbReference type="InterPro" id="IPR036878">
    <property type="entry name" value="Glu_permease_IIB"/>
</dbReference>
<evidence type="ECO:0000256" key="9">
    <source>
        <dbReference type="ARBA" id="ARBA00022989"/>
    </source>
</evidence>
<evidence type="ECO:0000256" key="5">
    <source>
        <dbReference type="ARBA" id="ARBA00022679"/>
    </source>
</evidence>
<accession>A0A495IK19</accession>
<keyword evidence="14" id="KW-1185">Reference proteome</keyword>
<dbReference type="NCBIfam" id="TIGR00826">
    <property type="entry name" value="EIIB_glc"/>
    <property type="match status" value="1"/>
</dbReference>
<gene>
    <name evidence="13" type="ORF">C8E83_2923</name>
</gene>
<keyword evidence="6" id="KW-0598">Phosphotransferase system</keyword>
<dbReference type="GO" id="GO:0009401">
    <property type="term" value="P:phosphoenolpyruvate-dependent sugar phosphotransferase system"/>
    <property type="evidence" value="ECO:0007669"/>
    <property type="project" value="UniProtKB-KW"/>
</dbReference>
<keyword evidence="4" id="KW-0762">Sugar transport</keyword>
<evidence type="ECO:0000259" key="12">
    <source>
        <dbReference type="PROSITE" id="PS51098"/>
    </source>
</evidence>
<dbReference type="GO" id="GO:0005886">
    <property type="term" value="C:plasma membrane"/>
    <property type="evidence" value="ECO:0007669"/>
    <property type="project" value="UniProtKB-SubCell"/>
</dbReference>
<evidence type="ECO:0000256" key="8">
    <source>
        <dbReference type="ARBA" id="ARBA00022777"/>
    </source>
</evidence>
<dbReference type="GO" id="GO:0016301">
    <property type="term" value="F:kinase activity"/>
    <property type="evidence" value="ECO:0007669"/>
    <property type="project" value="UniProtKB-KW"/>
</dbReference>
<protein>
    <submittedName>
        <fullName evidence="13">PTS system N-acetylglucosamine-specific IIB component (Glc family)</fullName>
    </submittedName>
</protein>
<reference evidence="13 14" key="1">
    <citation type="submission" date="2018-10" db="EMBL/GenBank/DDBJ databases">
        <title>Sequencing the genomes of 1000 actinobacteria strains.</title>
        <authorList>
            <person name="Klenk H.-P."/>
        </authorList>
    </citation>
    <scope>NUCLEOTIDE SEQUENCE [LARGE SCALE GENOMIC DNA]</scope>
    <source>
        <strain evidence="13 14">DSM 17894</strain>
    </source>
</reference>
<evidence type="ECO:0000256" key="2">
    <source>
        <dbReference type="ARBA" id="ARBA00022448"/>
    </source>
</evidence>
<feature type="active site" description="Phosphocysteine intermediate; for EIIB activity" evidence="11">
    <location>
        <position position="23"/>
    </location>
</feature>
<keyword evidence="7" id="KW-0812">Transmembrane</keyword>
<comment type="subcellular location">
    <subcellularLocation>
        <location evidence="1">Cell membrane</location>
        <topology evidence="1">Multi-pass membrane protein</topology>
    </subcellularLocation>
</comment>
<evidence type="ECO:0000256" key="6">
    <source>
        <dbReference type="ARBA" id="ARBA00022683"/>
    </source>
</evidence>
<organism evidence="13 14">
    <name type="scientific">Frondihabitans australicus</name>
    <dbReference type="NCBI Taxonomy" id="386892"/>
    <lineage>
        <taxon>Bacteria</taxon>
        <taxon>Bacillati</taxon>
        <taxon>Actinomycetota</taxon>
        <taxon>Actinomycetes</taxon>
        <taxon>Micrococcales</taxon>
        <taxon>Microbacteriaceae</taxon>
        <taxon>Frondihabitans</taxon>
    </lineage>
</organism>
<dbReference type="SUPFAM" id="SSF55604">
    <property type="entry name" value="Glucose permease domain IIB"/>
    <property type="match status" value="1"/>
</dbReference>
<dbReference type="PROSITE" id="PS51098">
    <property type="entry name" value="PTS_EIIB_TYPE_1"/>
    <property type="match status" value="1"/>
</dbReference>
<evidence type="ECO:0000256" key="4">
    <source>
        <dbReference type="ARBA" id="ARBA00022597"/>
    </source>
</evidence>
<dbReference type="InterPro" id="IPR050429">
    <property type="entry name" value="PTS_Glucose_EIICBA"/>
</dbReference>
<dbReference type="PANTHER" id="PTHR30009:SF20">
    <property type="entry name" value="PTS SYSTEM GLUCOSE-SPECIFIC EIICB COMPONENT-RELATED"/>
    <property type="match status" value="1"/>
</dbReference>
<evidence type="ECO:0000313" key="13">
    <source>
        <dbReference type="EMBL" id="RKR75768.1"/>
    </source>
</evidence>
<name>A0A495IK19_9MICO</name>
<dbReference type="InterPro" id="IPR001996">
    <property type="entry name" value="PTS_IIB_1"/>
</dbReference>
<dbReference type="Proteomes" id="UP000280008">
    <property type="component" value="Unassembled WGS sequence"/>
</dbReference>
<keyword evidence="2" id="KW-0813">Transport</keyword>
<evidence type="ECO:0000313" key="14">
    <source>
        <dbReference type="Proteomes" id="UP000280008"/>
    </source>
</evidence>
<dbReference type="GO" id="GO:1904659">
    <property type="term" value="P:D-glucose transmembrane transport"/>
    <property type="evidence" value="ECO:0007669"/>
    <property type="project" value="TreeGrafter"/>
</dbReference>
<evidence type="ECO:0000256" key="1">
    <source>
        <dbReference type="ARBA" id="ARBA00004651"/>
    </source>
</evidence>
<dbReference type="InterPro" id="IPR018113">
    <property type="entry name" value="PTrfase_EIIB_Cys"/>
</dbReference>
<dbReference type="AlphaFoldDB" id="A0A495IK19"/>